<keyword evidence="5" id="KW-0732">Signal</keyword>
<evidence type="ECO:0000256" key="2">
    <source>
        <dbReference type="ARBA" id="ARBA00005581"/>
    </source>
</evidence>
<keyword evidence="4 6" id="KW-0964">Secreted</keyword>
<dbReference type="GO" id="GO:0060320">
    <property type="term" value="P:rejection of self pollen"/>
    <property type="evidence" value="ECO:0007669"/>
    <property type="project" value="UniProtKB-KW"/>
</dbReference>
<dbReference type="Proteomes" id="UP000188354">
    <property type="component" value="Chromosome LG05"/>
</dbReference>
<dbReference type="PANTHER" id="PTHR31232">
    <property type="match status" value="1"/>
</dbReference>
<evidence type="ECO:0000256" key="3">
    <source>
        <dbReference type="ARBA" id="ARBA00022471"/>
    </source>
</evidence>
<dbReference type="GO" id="GO:0005576">
    <property type="term" value="C:extracellular region"/>
    <property type="evidence" value="ECO:0007669"/>
    <property type="project" value="UniProtKB-SubCell"/>
</dbReference>
<dbReference type="PANTHER" id="PTHR31232:SF43">
    <property type="entry name" value="S-PROTEIN HOMOLOG 29-RELATED"/>
    <property type="match status" value="1"/>
</dbReference>
<dbReference type="EMBL" id="CM007365">
    <property type="protein sequence ID" value="OIW12378.1"/>
    <property type="molecule type" value="Genomic_DNA"/>
</dbReference>
<proteinExistence type="inferred from homology"/>
<reference evidence="7 8" key="1">
    <citation type="journal article" date="2017" name="Plant Biotechnol. J.">
        <title>A comprehensive draft genome sequence for lupin (Lupinus angustifolius), an emerging health food: insights into plant-microbe interactions and legume evolution.</title>
        <authorList>
            <person name="Hane J.K."/>
            <person name="Ming Y."/>
            <person name="Kamphuis L.G."/>
            <person name="Nelson M.N."/>
            <person name="Garg G."/>
            <person name="Atkins C.A."/>
            <person name="Bayer P.E."/>
            <person name="Bravo A."/>
            <person name="Bringans S."/>
            <person name="Cannon S."/>
            <person name="Edwards D."/>
            <person name="Foley R."/>
            <person name="Gao L.L."/>
            <person name="Harrison M.J."/>
            <person name="Huang W."/>
            <person name="Hurgobin B."/>
            <person name="Li S."/>
            <person name="Liu C.W."/>
            <person name="McGrath A."/>
            <person name="Morahan G."/>
            <person name="Murray J."/>
            <person name="Weller J."/>
            <person name="Jian J."/>
            <person name="Singh K.B."/>
        </authorList>
    </citation>
    <scope>NUCLEOTIDE SEQUENCE [LARGE SCALE GENOMIC DNA]</scope>
    <source>
        <strain evidence="8">cv. Tanjil</strain>
        <tissue evidence="7">Whole plant</tissue>
    </source>
</reference>
<dbReference type="AlphaFoldDB" id="A0A4P1RJI2"/>
<evidence type="ECO:0000256" key="6">
    <source>
        <dbReference type="RuleBase" id="RU367044"/>
    </source>
</evidence>
<evidence type="ECO:0000256" key="4">
    <source>
        <dbReference type="ARBA" id="ARBA00022525"/>
    </source>
</evidence>
<gene>
    <name evidence="7" type="ORF">TanjilG_04127</name>
</gene>
<dbReference type="Gramene" id="OIW12378">
    <property type="protein sequence ID" value="OIW12378"/>
    <property type="gene ID" value="TanjilG_04127"/>
</dbReference>
<dbReference type="InterPro" id="IPR010264">
    <property type="entry name" value="Self-incomp_S1"/>
</dbReference>
<evidence type="ECO:0000256" key="5">
    <source>
        <dbReference type="ARBA" id="ARBA00022729"/>
    </source>
</evidence>
<evidence type="ECO:0000256" key="1">
    <source>
        <dbReference type="ARBA" id="ARBA00004613"/>
    </source>
</evidence>
<comment type="subcellular location">
    <subcellularLocation>
        <location evidence="1 6">Secreted</location>
    </subcellularLocation>
</comment>
<dbReference type="Pfam" id="PF05938">
    <property type="entry name" value="Self-incomp_S1"/>
    <property type="match status" value="1"/>
</dbReference>
<name>A0A4P1RJI2_LUPAN</name>
<comment type="similarity">
    <text evidence="2 6">Belongs to the plant self-incompatibility (S1) protein family.</text>
</comment>
<sequence>MTNKLSNPITIHCKDKKHDDGFNTLQTGENHRFKFIPDPFGKSSLWFCSFNWTGAFHYFDIYVQKRDDCVDSLCTWDINANGPCRTDAQRRCYPWNS</sequence>
<accession>A0A4P1RJI2</accession>
<evidence type="ECO:0000313" key="7">
    <source>
        <dbReference type="EMBL" id="OIW12378.1"/>
    </source>
</evidence>
<protein>
    <recommendedName>
        <fullName evidence="6">S-protein homolog</fullName>
    </recommendedName>
</protein>
<keyword evidence="8" id="KW-1185">Reference proteome</keyword>
<keyword evidence="3 6" id="KW-0713">Self-incompatibility</keyword>
<evidence type="ECO:0000313" key="8">
    <source>
        <dbReference type="Proteomes" id="UP000188354"/>
    </source>
</evidence>
<organism evidence="7 8">
    <name type="scientific">Lupinus angustifolius</name>
    <name type="common">Narrow-leaved blue lupine</name>
    <dbReference type="NCBI Taxonomy" id="3871"/>
    <lineage>
        <taxon>Eukaryota</taxon>
        <taxon>Viridiplantae</taxon>
        <taxon>Streptophyta</taxon>
        <taxon>Embryophyta</taxon>
        <taxon>Tracheophyta</taxon>
        <taxon>Spermatophyta</taxon>
        <taxon>Magnoliopsida</taxon>
        <taxon>eudicotyledons</taxon>
        <taxon>Gunneridae</taxon>
        <taxon>Pentapetalae</taxon>
        <taxon>rosids</taxon>
        <taxon>fabids</taxon>
        <taxon>Fabales</taxon>
        <taxon>Fabaceae</taxon>
        <taxon>Papilionoideae</taxon>
        <taxon>50 kb inversion clade</taxon>
        <taxon>genistoids sensu lato</taxon>
        <taxon>core genistoids</taxon>
        <taxon>Genisteae</taxon>
        <taxon>Lupinus</taxon>
    </lineage>
</organism>